<sequence length="420" mass="46385">MPSTWVCSVAPEAASRRAAARNAAPGRGRRPARLAAWPRLLWLALALLAAPAFAAAPRIGVATMQPGEIFWERFGHNALVVLDPGSGQAVSYNFGFFDPGEPDFVARFVRGDMRYRLAALPLEQDLVQYRDEGRGVAIQWLDLDEAQARGLAAALAENAKPDNAFYGYQYFDDNCSTRVRDALDRALGGGLRRQLEGRSHGSTYRSEAVRLASPAPWMWLGFDLGLGPAADRPLPLWSEAFVPMRLAAALRESRNGEGRPLVAAEQDVLPHRLPPEPRDWPVRWSAWLLAGLALGLGAAWLGARRPRVVAGLALPFWSLAGVAGALMLFIWFGTEHRYGWANRNLLLLSPLCWLALPGGWTMLRGRAPGPWFGRMLGLVAAVAALSLFFYWLPIYPQRNAHWIALLLPLHVGLWLGLRRR</sequence>
<evidence type="ECO:0000259" key="2">
    <source>
        <dbReference type="Pfam" id="PF13387"/>
    </source>
</evidence>
<evidence type="ECO:0000256" key="1">
    <source>
        <dbReference type="SAM" id="Phobius"/>
    </source>
</evidence>
<feature type="transmembrane region" description="Helical" evidence="1">
    <location>
        <begin position="308"/>
        <end position="333"/>
    </location>
</feature>
<protein>
    <submittedName>
        <fullName evidence="4">Uncharacterized protein DUF4105</fullName>
    </submittedName>
</protein>
<evidence type="ECO:0000313" key="5">
    <source>
        <dbReference type="Proteomes" id="UP000269708"/>
    </source>
</evidence>
<organism evidence="4 5">
    <name type="scientific">Vulcaniibacterium tengchongense</name>
    <dbReference type="NCBI Taxonomy" id="1273429"/>
    <lineage>
        <taxon>Bacteria</taxon>
        <taxon>Pseudomonadati</taxon>
        <taxon>Pseudomonadota</taxon>
        <taxon>Gammaproteobacteria</taxon>
        <taxon>Lysobacterales</taxon>
        <taxon>Lysobacteraceae</taxon>
        <taxon>Vulcaniibacterium</taxon>
    </lineage>
</organism>
<dbReference type="Pfam" id="PF25221">
    <property type="entry name" value="5TMH_Lnb"/>
    <property type="match status" value="1"/>
</dbReference>
<proteinExistence type="predicted"/>
<feature type="domain" description="Lnb N-terminal periplasmic" evidence="2">
    <location>
        <begin position="62"/>
        <end position="189"/>
    </location>
</feature>
<reference evidence="4 5" key="1">
    <citation type="submission" date="2018-11" db="EMBL/GenBank/DDBJ databases">
        <title>Genomic Encyclopedia of Type Strains, Phase IV (KMG-IV): sequencing the most valuable type-strain genomes for metagenomic binning, comparative biology and taxonomic classification.</title>
        <authorList>
            <person name="Goeker M."/>
        </authorList>
    </citation>
    <scope>NUCLEOTIDE SEQUENCE [LARGE SCALE GENOMIC DNA]</scope>
    <source>
        <strain evidence="4 5">DSM 25623</strain>
    </source>
</reference>
<feature type="domain" description="Lnb-like transmembrane" evidence="3">
    <location>
        <begin position="287"/>
        <end position="403"/>
    </location>
</feature>
<dbReference type="InterPro" id="IPR025178">
    <property type="entry name" value="Lnb_N"/>
</dbReference>
<dbReference type="InterPro" id="IPR057436">
    <property type="entry name" value="5TMH_Lnb"/>
</dbReference>
<feature type="transmembrane region" description="Helical" evidence="1">
    <location>
        <begin position="375"/>
        <end position="394"/>
    </location>
</feature>
<keyword evidence="1" id="KW-1133">Transmembrane helix</keyword>
<dbReference type="Proteomes" id="UP000269708">
    <property type="component" value="Unassembled WGS sequence"/>
</dbReference>
<dbReference type="AlphaFoldDB" id="A0A3N4VHB5"/>
<comment type="caution">
    <text evidence="4">The sequence shown here is derived from an EMBL/GenBank/DDBJ whole genome shotgun (WGS) entry which is preliminary data.</text>
</comment>
<keyword evidence="1" id="KW-0812">Transmembrane</keyword>
<evidence type="ECO:0000259" key="3">
    <source>
        <dbReference type="Pfam" id="PF25221"/>
    </source>
</evidence>
<keyword evidence="5" id="KW-1185">Reference proteome</keyword>
<name>A0A3N4VHB5_9GAMM</name>
<feature type="transmembrane region" description="Helical" evidence="1">
    <location>
        <begin position="400"/>
        <end position="417"/>
    </location>
</feature>
<dbReference type="RefSeq" id="WP_123768659.1">
    <property type="nucleotide sequence ID" value="NZ_RKQN01000001.1"/>
</dbReference>
<feature type="transmembrane region" description="Helical" evidence="1">
    <location>
        <begin position="284"/>
        <end position="301"/>
    </location>
</feature>
<dbReference type="Pfam" id="PF13387">
    <property type="entry name" value="Lnb_N"/>
    <property type="match status" value="1"/>
</dbReference>
<accession>A0A3N4VHB5</accession>
<keyword evidence="1" id="KW-0472">Membrane</keyword>
<feature type="transmembrane region" description="Helical" evidence="1">
    <location>
        <begin position="345"/>
        <end position="363"/>
    </location>
</feature>
<dbReference type="OrthoDB" id="319167at2"/>
<gene>
    <name evidence="4" type="ORF">EDC50_0241</name>
</gene>
<evidence type="ECO:0000313" key="4">
    <source>
        <dbReference type="EMBL" id="RPE81073.1"/>
    </source>
</evidence>
<dbReference type="EMBL" id="RKQN01000001">
    <property type="protein sequence ID" value="RPE81073.1"/>
    <property type="molecule type" value="Genomic_DNA"/>
</dbReference>